<dbReference type="RefSeq" id="WP_149429587.1">
    <property type="nucleotide sequence ID" value="NZ_VLNY01000003.1"/>
</dbReference>
<dbReference type="EMBL" id="VLNY01000003">
    <property type="protein sequence ID" value="KAA0023243.1"/>
    <property type="molecule type" value="Genomic_DNA"/>
</dbReference>
<evidence type="ECO:0000313" key="2">
    <source>
        <dbReference type="EMBL" id="KAA0023243.1"/>
    </source>
</evidence>
<dbReference type="Pfam" id="PF12680">
    <property type="entry name" value="SnoaL_2"/>
    <property type="match status" value="1"/>
</dbReference>
<dbReference type="InterPro" id="IPR037401">
    <property type="entry name" value="SnoaL-like"/>
</dbReference>
<reference evidence="2 3" key="1">
    <citation type="submission" date="2019-07" db="EMBL/GenBank/DDBJ databases">
        <title>Rhodococcus cavernicolus sp. nov., isolated from a cave.</title>
        <authorList>
            <person name="Lee S.D."/>
        </authorList>
    </citation>
    <scope>NUCLEOTIDE SEQUENCE [LARGE SCALE GENOMIC DNA]</scope>
    <source>
        <strain evidence="2 3">C1-24</strain>
    </source>
</reference>
<gene>
    <name evidence="2" type="ORF">FOY51_07360</name>
</gene>
<dbReference type="Proteomes" id="UP000322244">
    <property type="component" value="Unassembled WGS sequence"/>
</dbReference>
<evidence type="ECO:0000313" key="3">
    <source>
        <dbReference type="Proteomes" id="UP000322244"/>
    </source>
</evidence>
<name>A0A5A7SF22_9NOCA</name>
<evidence type="ECO:0000259" key="1">
    <source>
        <dbReference type="Pfam" id="PF12680"/>
    </source>
</evidence>
<accession>A0A5A7SF22</accession>
<feature type="domain" description="SnoaL-like" evidence="1">
    <location>
        <begin position="16"/>
        <end position="97"/>
    </location>
</feature>
<protein>
    <submittedName>
        <fullName evidence="2">DUF4440 domain-containing protein</fullName>
    </submittedName>
</protein>
<organism evidence="2 3">
    <name type="scientific">Antrihabitans cavernicola</name>
    <dbReference type="NCBI Taxonomy" id="2495913"/>
    <lineage>
        <taxon>Bacteria</taxon>
        <taxon>Bacillati</taxon>
        <taxon>Actinomycetota</taxon>
        <taxon>Actinomycetes</taxon>
        <taxon>Mycobacteriales</taxon>
        <taxon>Nocardiaceae</taxon>
        <taxon>Antrihabitans</taxon>
    </lineage>
</organism>
<dbReference type="InterPro" id="IPR032710">
    <property type="entry name" value="NTF2-like_dom_sf"/>
</dbReference>
<dbReference type="AlphaFoldDB" id="A0A5A7SF22"/>
<keyword evidence="3" id="KW-1185">Reference proteome</keyword>
<dbReference type="OrthoDB" id="674363at2"/>
<comment type="caution">
    <text evidence="2">The sequence shown here is derived from an EMBL/GenBank/DDBJ whole genome shotgun (WGS) entry which is preliminary data.</text>
</comment>
<dbReference type="SUPFAM" id="SSF54427">
    <property type="entry name" value="NTF2-like"/>
    <property type="match status" value="1"/>
</dbReference>
<proteinExistence type="predicted"/>
<sequence length="117" mass="12650">MANYESARTPEDLTRLFVERANANDAAGIAALYEEQAVMAYPTGSQTVGRAAIQELWSQIVTKMPPIEPEPPLPTLISGDIALTATAAKDGTGARAQVARRQRDGSWLRLLDQPEIS</sequence>
<dbReference type="Gene3D" id="3.10.450.50">
    <property type="match status" value="1"/>
</dbReference>